<protein>
    <submittedName>
        <fullName evidence="9">Sugar ABC transporter permease</fullName>
    </submittedName>
</protein>
<dbReference type="CDD" id="cd06261">
    <property type="entry name" value="TM_PBP2"/>
    <property type="match status" value="1"/>
</dbReference>
<evidence type="ECO:0000259" key="8">
    <source>
        <dbReference type="PROSITE" id="PS50928"/>
    </source>
</evidence>
<feature type="transmembrane region" description="Helical" evidence="7">
    <location>
        <begin position="240"/>
        <end position="260"/>
    </location>
</feature>
<evidence type="ECO:0000256" key="5">
    <source>
        <dbReference type="ARBA" id="ARBA00022989"/>
    </source>
</evidence>
<evidence type="ECO:0000256" key="7">
    <source>
        <dbReference type="RuleBase" id="RU363032"/>
    </source>
</evidence>
<comment type="caution">
    <text evidence="9">The sequence shown here is derived from an EMBL/GenBank/DDBJ whole genome shotgun (WGS) entry which is preliminary data.</text>
</comment>
<dbReference type="AlphaFoldDB" id="A0A2W1P6Z8"/>
<keyword evidence="2 7" id="KW-0813">Transport</keyword>
<dbReference type="GO" id="GO:0055085">
    <property type="term" value="P:transmembrane transport"/>
    <property type="evidence" value="ECO:0007669"/>
    <property type="project" value="InterPro"/>
</dbReference>
<keyword evidence="5 7" id="KW-1133">Transmembrane helix</keyword>
<proteinExistence type="inferred from homology"/>
<dbReference type="SUPFAM" id="SSF161098">
    <property type="entry name" value="MetI-like"/>
    <property type="match status" value="1"/>
</dbReference>
<dbReference type="InterPro" id="IPR000515">
    <property type="entry name" value="MetI-like"/>
</dbReference>
<keyword evidence="6 7" id="KW-0472">Membrane</keyword>
<evidence type="ECO:0000256" key="6">
    <source>
        <dbReference type="ARBA" id="ARBA00023136"/>
    </source>
</evidence>
<feature type="domain" description="ABC transmembrane type-1" evidence="8">
    <location>
        <begin position="78"/>
        <end position="290"/>
    </location>
</feature>
<dbReference type="OrthoDB" id="9809527at2"/>
<reference evidence="9" key="1">
    <citation type="submission" date="2018-06" db="EMBL/GenBank/DDBJ databases">
        <title>Paenibacillus xerothermodurans sp. nov. an extremely dry heat resistant spore forming bacterium isolated from the soil of Cape Canaveral, Florida.</title>
        <authorList>
            <person name="Seuylemezian A."/>
            <person name="Kaur N."/>
            <person name="Patil P."/>
            <person name="Patil P."/>
            <person name="Mayilraj S."/>
            <person name="Vaishampayan P."/>
        </authorList>
    </citation>
    <scope>NUCLEOTIDE SEQUENCE [LARGE SCALE GENOMIC DNA]</scope>
    <source>
        <strain evidence="9">ATCC 27380</strain>
    </source>
</reference>
<dbReference type="PROSITE" id="PS50928">
    <property type="entry name" value="ABC_TM1"/>
    <property type="match status" value="1"/>
</dbReference>
<dbReference type="RefSeq" id="WP_089198606.1">
    <property type="nucleotide sequence ID" value="NZ_NHRJ02000001.1"/>
</dbReference>
<evidence type="ECO:0000313" key="9">
    <source>
        <dbReference type="EMBL" id="PZE22838.1"/>
    </source>
</evidence>
<evidence type="ECO:0000256" key="1">
    <source>
        <dbReference type="ARBA" id="ARBA00004651"/>
    </source>
</evidence>
<sequence>MAVSAMRKVRTHDRSRRVAGIVLTLPALLIMAATVLYPILWSLKISLYKSEGMMSSGSFVGFDNYAKVLQSSQFQSALWNTLGFVAATIIMELIIGFAVALVLNRSLPGTALFRVIFTLPLMIAPVVSGLQWRWLFADQYGVVNYVLGLVGIDGPLWMGSVWGARAAVLIANIWLATPFVILILLAAMSSLSEDLYEAARLDGANAVQIFHSITLPLLKPALLMILVVRLSDAFRVFDIVYILTQSGPGGATEVLSTYIYKNTFTGLHFGQGAAASFVVMLLIMLVSFGLFRILRPKEDRA</sequence>
<keyword evidence="4 7" id="KW-0812">Transmembrane</keyword>
<dbReference type="PANTHER" id="PTHR30193">
    <property type="entry name" value="ABC TRANSPORTER PERMEASE PROTEIN"/>
    <property type="match status" value="1"/>
</dbReference>
<feature type="transmembrane region" description="Helical" evidence="7">
    <location>
        <begin position="115"/>
        <end position="136"/>
    </location>
</feature>
<evidence type="ECO:0000256" key="4">
    <source>
        <dbReference type="ARBA" id="ARBA00022692"/>
    </source>
</evidence>
<feature type="transmembrane region" description="Helical" evidence="7">
    <location>
        <begin position="272"/>
        <end position="294"/>
    </location>
</feature>
<keyword evidence="10" id="KW-1185">Reference proteome</keyword>
<feature type="transmembrane region" description="Helical" evidence="7">
    <location>
        <begin position="166"/>
        <end position="189"/>
    </location>
</feature>
<dbReference type="InterPro" id="IPR035906">
    <property type="entry name" value="MetI-like_sf"/>
</dbReference>
<feature type="transmembrane region" description="Helical" evidence="7">
    <location>
        <begin position="209"/>
        <end position="228"/>
    </location>
</feature>
<dbReference type="EMBL" id="NHRJ02000001">
    <property type="protein sequence ID" value="PZE22838.1"/>
    <property type="molecule type" value="Genomic_DNA"/>
</dbReference>
<accession>A0A2W1P6Z8</accession>
<feature type="transmembrane region" description="Helical" evidence="7">
    <location>
        <begin position="142"/>
        <end position="159"/>
    </location>
</feature>
<name>A0A2W1P6Z8_PAEXE</name>
<dbReference type="Pfam" id="PF00528">
    <property type="entry name" value="BPD_transp_1"/>
    <property type="match status" value="1"/>
</dbReference>
<comment type="similarity">
    <text evidence="7">Belongs to the binding-protein-dependent transport system permease family.</text>
</comment>
<gene>
    <name evidence="9" type="ORF">CBW46_003525</name>
</gene>
<keyword evidence="3" id="KW-1003">Cell membrane</keyword>
<evidence type="ECO:0000313" key="10">
    <source>
        <dbReference type="Proteomes" id="UP000214746"/>
    </source>
</evidence>
<dbReference type="InterPro" id="IPR051393">
    <property type="entry name" value="ABC_transporter_permease"/>
</dbReference>
<dbReference type="PANTHER" id="PTHR30193:SF41">
    <property type="entry name" value="DIACETYLCHITOBIOSE UPTAKE SYSTEM PERMEASE PROTEIN NGCF"/>
    <property type="match status" value="1"/>
</dbReference>
<dbReference type="GO" id="GO:0005886">
    <property type="term" value="C:plasma membrane"/>
    <property type="evidence" value="ECO:0007669"/>
    <property type="project" value="UniProtKB-SubCell"/>
</dbReference>
<evidence type="ECO:0000256" key="3">
    <source>
        <dbReference type="ARBA" id="ARBA00022475"/>
    </source>
</evidence>
<feature type="transmembrane region" description="Helical" evidence="7">
    <location>
        <begin position="21"/>
        <end position="40"/>
    </location>
</feature>
<dbReference type="Proteomes" id="UP000214746">
    <property type="component" value="Unassembled WGS sequence"/>
</dbReference>
<dbReference type="Gene3D" id="1.10.3720.10">
    <property type="entry name" value="MetI-like"/>
    <property type="match status" value="1"/>
</dbReference>
<organism evidence="9 10">
    <name type="scientific">Paenibacillus xerothermodurans</name>
    <dbReference type="NCBI Taxonomy" id="1977292"/>
    <lineage>
        <taxon>Bacteria</taxon>
        <taxon>Bacillati</taxon>
        <taxon>Bacillota</taxon>
        <taxon>Bacilli</taxon>
        <taxon>Bacillales</taxon>
        <taxon>Paenibacillaceae</taxon>
        <taxon>Paenibacillus</taxon>
    </lineage>
</organism>
<comment type="subcellular location">
    <subcellularLocation>
        <location evidence="1 7">Cell membrane</location>
        <topology evidence="1 7">Multi-pass membrane protein</topology>
    </subcellularLocation>
</comment>
<evidence type="ECO:0000256" key="2">
    <source>
        <dbReference type="ARBA" id="ARBA00022448"/>
    </source>
</evidence>
<feature type="transmembrane region" description="Helical" evidence="7">
    <location>
        <begin position="77"/>
        <end position="103"/>
    </location>
</feature>